<feature type="transmembrane region" description="Helical" evidence="2">
    <location>
        <begin position="64"/>
        <end position="94"/>
    </location>
</feature>
<keyword evidence="2" id="KW-1133">Transmembrane helix</keyword>
<proteinExistence type="predicted"/>
<dbReference type="Proteomes" id="UP001501237">
    <property type="component" value="Unassembled WGS sequence"/>
</dbReference>
<evidence type="ECO:0000313" key="3">
    <source>
        <dbReference type="EMBL" id="GAA3213910.1"/>
    </source>
</evidence>
<accession>A0ABP6Q9N1</accession>
<dbReference type="RefSeq" id="WP_344829169.1">
    <property type="nucleotide sequence ID" value="NZ_BAAAUV010000007.1"/>
</dbReference>
<evidence type="ECO:0000256" key="1">
    <source>
        <dbReference type="SAM" id="MobiDB-lite"/>
    </source>
</evidence>
<evidence type="ECO:0000313" key="4">
    <source>
        <dbReference type="Proteomes" id="UP001501237"/>
    </source>
</evidence>
<organism evidence="3 4">
    <name type="scientific">Actinocorallia longicatena</name>
    <dbReference type="NCBI Taxonomy" id="111803"/>
    <lineage>
        <taxon>Bacteria</taxon>
        <taxon>Bacillati</taxon>
        <taxon>Actinomycetota</taxon>
        <taxon>Actinomycetes</taxon>
        <taxon>Streptosporangiales</taxon>
        <taxon>Thermomonosporaceae</taxon>
        <taxon>Actinocorallia</taxon>
    </lineage>
</organism>
<keyword evidence="2" id="KW-0472">Membrane</keyword>
<dbReference type="EMBL" id="BAAAUV010000007">
    <property type="protein sequence ID" value="GAA3213910.1"/>
    <property type="molecule type" value="Genomic_DNA"/>
</dbReference>
<gene>
    <name evidence="3" type="ORF">GCM10010468_34370</name>
</gene>
<name>A0ABP6Q9N1_9ACTN</name>
<comment type="caution">
    <text evidence="3">The sequence shown here is derived from an EMBL/GenBank/DDBJ whole genome shotgun (WGS) entry which is preliminary data.</text>
</comment>
<feature type="region of interest" description="Disordered" evidence="1">
    <location>
        <begin position="100"/>
        <end position="123"/>
    </location>
</feature>
<evidence type="ECO:0000256" key="2">
    <source>
        <dbReference type="SAM" id="Phobius"/>
    </source>
</evidence>
<keyword evidence="2" id="KW-0812">Transmembrane</keyword>
<protein>
    <submittedName>
        <fullName evidence="3">Uncharacterized protein</fullName>
    </submittedName>
</protein>
<keyword evidence="4" id="KW-1185">Reference proteome</keyword>
<sequence>MIRFVVQLLLESAVGGQAAGPIEYVLMALIALALVAVAVALVWRGQGSPRRIRSNKDGGRGEGLLTCCVAVVALLIALHGMWAAIVAFVALAAFTLKLRTSRQPSRPEPADQDDEQRAEGMRR</sequence>
<reference evidence="4" key="1">
    <citation type="journal article" date="2019" name="Int. J. Syst. Evol. Microbiol.">
        <title>The Global Catalogue of Microorganisms (GCM) 10K type strain sequencing project: providing services to taxonomists for standard genome sequencing and annotation.</title>
        <authorList>
            <consortium name="The Broad Institute Genomics Platform"/>
            <consortium name="The Broad Institute Genome Sequencing Center for Infectious Disease"/>
            <person name="Wu L."/>
            <person name="Ma J."/>
        </authorList>
    </citation>
    <scope>NUCLEOTIDE SEQUENCE [LARGE SCALE GENOMIC DNA]</scope>
    <source>
        <strain evidence="4">JCM 9377</strain>
    </source>
</reference>
<feature type="transmembrane region" description="Helical" evidence="2">
    <location>
        <begin position="25"/>
        <end position="43"/>
    </location>
</feature>